<name>A0A7X5YD09_9BACT</name>
<feature type="domain" description="RNA polymerase sigma-70 region 2" evidence="5">
    <location>
        <begin position="23"/>
        <end position="86"/>
    </location>
</feature>
<dbReference type="InterPro" id="IPR036388">
    <property type="entry name" value="WH-like_DNA-bd_sf"/>
</dbReference>
<dbReference type="RefSeq" id="WP_087421185.1">
    <property type="nucleotide sequence ID" value="NZ_BMPA01000008.1"/>
</dbReference>
<dbReference type="GO" id="GO:0006352">
    <property type="term" value="P:DNA-templated transcription initiation"/>
    <property type="evidence" value="ECO:0007669"/>
    <property type="project" value="InterPro"/>
</dbReference>
<evidence type="ECO:0000313" key="7">
    <source>
        <dbReference type="EMBL" id="NJC18815.1"/>
    </source>
</evidence>
<dbReference type="Pfam" id="PF08281">
    <property type="entry name" value="Sigma70_r4_2"/>
    <property type="match status" value="1"/>
</dbReference>
<dbReference type="GO" id="GO:0003677">
    <property type="term" value="F:DNA binding"/>
    <property type="evidence" value="ECO:0007669"/>
    <property type="project" value="InterPro"/>
</dbReference>
<comment type="similarity">
    <text evidence="1">Belongs to the sigma-70 factor family. ECF subfamily.</text>
</comment>
<dbReference type="Gene3D" id="1.10.1740.10">
    <property type="match status" value="1"/>
</dbReference>
<proteinExistence type="inferred from homology"/>
<dbReference type="NCBIfam" id="TIGR02937">
    <property type="entry name" value="sigma70-ECF"/>
    <property type="match status" value="1"/>
</dbReference>
<dbReference type="InterPro" id="IPR013324">
    <property type="entry name" value="RNA_pol_sigma_r3/r4-like"/>
</dbReference>
<dbReference type="PANTHER" id="PTHR43133">
    <property type="entry name" value="RNA POLYMERASE ECF-TYPE SIGMA FACTO"/>
    <property type="match status" value="1"/>
</dbReference>
<feature type="domain" description="RNA polymerase sigma factor 70 region 4 type 2" evidence="6">
    <location>
        <begin position="119"/>
        <end position="169"/>
    </location>
</feature>
<accession>A0A7X5YD09</accession>
<dbReference type="EMBL" id="JAATLI010000008">
    <property type="protein sequence ID" value="NJC18815.1"/>
    <property type="molecule type" value="Genomic_DNA"/>
</dbReference>
<dbReference type="SUPFAM" id="SSF88659">
    <property type="entry name" value="Sigma3 and sigma4 domains of RNA polymerase sigma factors"/>
    <property type="match status" value="1"/>
</dbReference>
<organism evidence="7 9">
    <name type="scientific">Butyricimonas paravirosa</name>
    <dbReference type="NCBI Taxonomy" id="1472417"/>
    <lineage>
        <taxon>Bacteria</taxon>
        <taxon>Pseudomonadati</taxon>
        <taxon>Bacteroidota</taxon>
        <taxon>Bacteroidia</taxon>
        <taxon>Bacteroidales</taxon>
        <taxon>Odoribacteraceae</taxon>
        <taxon>Butyricimonas</taxon>
    </lineage>
</organism>
<keyword evidence="2" id="KW-0805">Transcription regulation</keyword>
<evidence type="ECO:0000259" key="5">
    <source>
        <dbReference type="Pfam" id="PF04542"/>
    </source>
</evidence>
<dbReference type="InterPro" id="IPR013249">
    <property type="entry name" value="RNA_pol_sigma70_r4_t2"/>
</dbReference>
<sequence length="185" mass="21871">MGFDMENVLQAIRRREQGVFKQLFESYFKKMTLFAEYFLLDRGEAEDIVQEVFIDLWNNAPTLPEVSNLKSYLFTQVRNRSLNRLKHLHVEDNYKQWLLEAQAYAEIPEVEIDQDMLKKVYDVIEELPDQSKIIFKRCVLDGKKYKEVAEEMNISVNTVNTQMSRAYKFIRSRLGASFLILLSVI</sequence>
<dbReference type="InterPro" id="IPR039425">
    <property type="entry name" value="RNA_pol_sigma-70-like"/>
</dbReference>
<evidence type="ECO:0000256" key="3">
    <source>
        <dbReference type="ARBA" id="ARBA00023082"/>
    </source>
</evidence>
<evidence type="ECO:0000256" key="1">
    <source>
        <dbReference type="ARBA" id="ARBA00010641"/>
    </source>
</evidence>
<dbReference type="InterPro" id="IPR007627">
    <property type="entry name" value="RNA_pol_sigma70_r2"/>
</dbReference>
<dbReference type="Proteomes" id="UP000576368">
    <property type="component" value="Unassembled WGS sequence"/>
</dbReference>
<dbReference type="InterPro" id="IPR014284">
    <property type="entry name" value="RNA_pol_sigma-70_dom"/>
</dbReference>
<evidence type="ECO:0000256" key="2">
    <source>
        <dbReference type="ARBA" id="ARBA00023015"/>
    </source>
</evidence>
<protein>
    <submittedName>
        <fullName evidence="7 8">RNA polymerase sigma-70 factor</fullName>
    </submittedName>
</protein>
<evidence type="ECO:0000259" key="6">
    <source>
        <dbReference type="Pfam" id="PF08281"/>
    </source>
</evidence>
<dbReference type="GeneID" id="86890850"/>
<dbReference type="Gene3D" id="1.10.10.10">
    <property type="entry name" value="Winged helix-like DNA-binding domain superfamily/Winged helix DNA-binding domain"/>
    <property type="match status" value="1"/>
</dbReference>
<dbReference type="Pfam" id="PF04542">
    <property type="entry name" value="Sigma70_r2"/>
    <property type="match status" value="1"/>
</dbReference>
<dbReference type="InterPro" id="IPR014327">
    <property type="entry name" value="RNA_pol_sigma70_bacteroid"/>
</dbReference>
<keyword evidence="4" id="KW-0804">Transcription</keyword>
<evidence type="ECO:0000313" key="9">
    <source>
        <dbReference type="Proteomes" id="UP000576368"/>
    </source>
</evidence>
<reference evidence="8 10" key="1">
    <citation type="submission" date="2019-09" db="EMBL/GenBank/DDBJ databases">
        <title>Butyricimonas paravirosa DSM 105722 (=214-4 = JCM 18677 = CCUG 65563).</title>
        <authorList>
            <person name="Le Roy T."/>
            <person name="Cani P.D."/>
        </authorList>
    </citation>
    <scope>NUCLEOTIDE SEQUENCE [LARGE SCALE GENOMIC DNA]</scope>
    <source>
        <strain evidence="8 10">DSM 105722</strain>
    </source>
</reference>
<gene>
    <name evidence="8" type="ORF">F1644_06110</name>
    <name evidence="7" type="ORF">GGR15_002443</name>
</gene>
<dbReference type="EMBL" id="CP043839">
    <property type="protein sequence ID" value="WOF11863.1"/>
    <property type="molecule type" value="Genomic_DNA"/>
</dbReference>
<dbReference type="InterPro" id="IPR013325">
    <property type="entry name" value="RNA_pol_sigma_r2"/>
</dbReference>
<dbReference type="NCBIfam" id="TIGR02985">
    <property type="entry name" value="Sig70_bacteroi1"/>
    <property type="match status" value="1"/>
</dbReference>
<evidence type="ECO:0000313" key="8">
    <source>
        <dbReference type="EMBL" id="WOF11863.1"/>
    </source>
</evidence>
<dbReference type="Proteomes" id="UP001302374">
    <property type="component" value="Chromosome"/>
</dbReference>
<dbReference type="PANTHER" id="PTHR43133:SF46">
    <property type="entry name" value="RNA POLYMERASE SIGMA-70 FACTOR ECF SUBFAMILY"/>
    <property type="match status" value="1"/>
</dbReference>
<reference evidence="7 9" key="2">
    <citation type="submission" date="2020-03" db="EMBL/GenBank/DDBJ databases">
        <title>Genomic Encyclopedia of Type Strains, Phase IV (KMG-IV): sequencing the most valuable type-strain genomes for metagenomic binning, comparative biology and taxonomic classification.</title>
        <authorList>
            <person name="Goeker M."/>
        </authorList>
    </citation>
    <scope>NUCLEOTIDE SEQUENCE [LARGE SCALE GENOMIC DNA]</scope>
    <source>
        <strain evidence="7 9">DSM 105722</strain>
    </source>
</reference>
<dbReference type="SUPFAM" id="SSF88946">
    <property type="entry name" value="Sigma2 domain of RNA polymerase sigma factors"/>
    <property type="match status" value="1"/>
</dbReference>
<dbReference type="GO" id="GO:0016987">
    <property type="term" value="F:sigma factor activity"/>
    <property type="evidence" value="ECO:0007669"/>
    <property type="project" value="UniProtKB-KW"/>
</dbReference>
<evidence type="ECO:0000313" key="10">
    <source>
        <dbReference type="Proteomes" id="UP001302374"/>
    </source>
</evidence>
<dbReference type="AlphaFoldDB" id="A0A7X5YD09"/>
<keyword evidence="10" id="KW-1185">Reference proteome</keyword>
<evidence type="ECO:0000256" key="4">
    <source>
        <dbReference type="ARBA" id="ARBA00023163"/>
    </source>
</evidence>
<keyword evidence="3" id="KW-0731">Sigma factor</keyword>